<keyword evidence="7" id="KW-1185">Reference proteome</keyword>
<evidence type="ECO:0000259" key="5">
    <source>
        <dbReference type="Pfam" id="PF04864"/>
    </source>
</evidence>
<dbReference type="InterPro" id="IPR006948">
    <property type="entry name" value="Alliinase_C"/>
</dbReference>
<dbReference type="InterPro" id="IPR015421">
    <property type="entry name" value="PyrdxlP-dep_Trfase_major"/>
</dbReference>
<protein>
    <recommendedName>
        <fullName evidence="8">Alliinase C-terminal domain-containing protein</fullName>
    </recommendedName>
</protein>
<dbReference type="OMA" id="DVMRAKW"/>
<dbReference type="GO" id="GO:0016846">
    <property type="term" value="F:carbon-sulfur lyase activity"/>
    <property type="evidence" value="ECO:0007669"/>
    <property type="project" value="InterPro"/>
</dbReference>
<name>D8SKX1_SELML</name>
<dbReference type="GO" id="GO:0006520">
    <property type="term" value="P:amino acid metabolic process"/>
    <property type="evidence" value="ECO:0000318"/>
    <property type="project" value="GO_Central"/>
</dbReference>
<dbReference type="SUPFAM" id="SSF53383">
    <property type="entry name" value="PLP-dependent transferases"/>
    <property type="match status" value="1"/>
</dbReference>
<dbReference type="STRING" id="88036.D8SKX1"/>
<comment type="cofactor">
    <cofactor evidence="1">
        <name>pyridoxal 5'-phosphate</name>
        <dbReference type="ChEBI" id="CHEBI:597326"/>
    </cofactor>
</comment>
<dbReference type="InterPro" id="IPR037029">
    <property type="entry name" value="Alliinase_N_sf"/>
</dbReference>
<evidence type="ECO:0000256" key="3">
    <source>
        <dbReference type="ARBA" id="ARBA00022898"/>
    </source>
</evidence>
<dbReference type="Proteomes" id="UP000001514">
    <property type="component" value="Unassembled WGS sequence"/>
</dbReference>
<dbReference type="InterPro" id="IPR015422">
    <property type="entry name" value="PyrdxlP-dep_Trfase_small"/>
</dbReference>
<dbReference type="PANTHER" id="PTHR43795:SF110">
    <property type="entry name" value="ALLIINASE C-TERMINAL DOMAIN-CONTAINING PROTEIN"/>
    <property type="match status" value="1"/>
</dbReference>
<dbReference type="PANTHER" id="PTHR43795">
    <property type="entry name" value="BIFUNCTIONAL ASPARTATE AMINOTRANSFERASE AND GLUTAMATE/ASPARTATE-PREPHENATE AMINOTRANSFERASE-RELATED"/>
    <property type="match status" value="1"/>
</dbReference>
<feature type="domain" description="Alliinase C-terminal" evidence="5">
    <location>
        <begin position="79"/>
        <end position="461"/>
    </location>
</feature>
<keyword evidence="3" id="KW-0663">Pyridoxal phosphate</keyword>
<dbReference type="Pfam" id="PF04863">
    <property type="entry name" value="EGF_alliinase"/>
    <property type="match status" value="1"/>
</dbReference>
<dbReference type="Gramene" id="EFJ14926">
    <property type="protein sequence ID" value="EFJ14926"/>
    <property type="gene ID" value="SELMODRAFT_423204"/>
</dbReference>
<feature type="domain" description="Alliinase EGF-like" evidence="4">
    <location>
        <begin position="29"/>
        <end position="76"/>
    </location>
</feature>
<comment type="similarity">
    <text evidence="2">Belongs to the alliinase family.</text>
</comment>
<sequence length="464" mass="51432">MAAGSPRDEEKPLLHYVSSIKIITGRARHPQKAAAIPCSGHGRVFLDTILAANGEPSCECNRCFAGTDCSSKIKNCNAKVDSGDPMFLEPFWDANAEAGAVVIPPVHRMSYLTEATAEGRRITLELERLIRQVHEFVGNAVIKDKFIVIGTGSMELINAAVASLAPIASNTLPKSPPALVVSRAPYYQAYQMQTEFFASTQYIWGGEPSIAAKKFANTGSTFIEFVAAPNNPDASMKEPELKFNGSFTVFDRAYYWPHYSPIFKAMDDDVMLFTLSKLTGHAGSRLGWAIVKDPKVYARLSQYVLLNTNGVSHDTQLRASRLLRAVLEGYSTTGAKTGVRDPQVYAKSQHIFHFAQSVMNSRWQKLEKIFARSMQFSLQYVEAQQCNFFKAIISPSPAYAWVKCEDPGLIMNSSCFNVFKNAGIIGRAGGYGDERDNSYVRFALLIGNDDFDNFMEHLNKFLTE</sequence>
<dbReference type="HOGENOM" id="CLU_036760_2_0_1"/>
<dbReference type="AlphaFoldDB" id="D8SKX1"/>
<evidence type="ECO:0000256" key="1">
    <source>
        <dbReference type="ARBA" id="ARBA00001933"/>
    </source>
</evidence>
<proteinExistence type="inferred from homology"/>
<dbReference type="Pfam" id="PF04864">
    <property type="entry name" value="Alliinase_C"/>
    <property type="match status" value="1"/>
</dbReference>
<dbReference type="eggNOG" id="ENOG502QQJV">
    <property type="taxonomic scope" value="Eukaryota"/>
</dbReference>
<dbReference type="Gene3D" id="3.90.1150.10">
    <property type="entry name" value="Aspartate Aminotransferase, domain 1"/>
    <property type="match status" value="1"/>
</dbReference>
<dbReference type="GO" id="GO:0008483">
    <property type="term" value="F:transaminase activity"/>
    <property type="evidence" value="ECO:0000318"/>
    <property type="project" value="GO_Central"/>
</dbReference>
<gene>
    <name evidence="6" type="ORF">SELMODRAFT_423204</name>
</gene>
<dbReference type="InterPro" id="IPR006947">
    <property type="entry name" value="EGF_alliinase"/>
</dbReference>
<evidence type="ECO:0008006" key="8">
    <source>
        <dbReference type="Google" id="ProtNLM"/>
    </source>
</evidence>
<evidence type="ECO:0000313" key="6">
    <source>
        <dbReference type="EMBL" id="EFJ14926.1"/>
    </source>
</evidence>
<evidence type="ECO:0000313" key="7">
    <source>
        <dbReference type="Proteomes" id="UP000001514"/>
    </source>
</evidence>
<dbReference type="InParanoid" id="D8SKX1"/>
<organism evidence="7">
    <name type="scientific">Selaginella moellendorffii</name>
    <name type="common">Spikemoss</name>
    <dbReference type="NCBI Taxonomy" id="88036"/>
    <lineage>
        <taxon>Eukaryota</taxon>
        <taxon>Viridiplantae</taxon>
        <taxon>Streptophyta</taxon>
        <taxon>Embryophyta</taxon>
        <taxon>Tracheophyta</taxon>
        <taxon>Lycopodiopsida</taxon>
        <taxon>Selaginellales</taxon>
        <taxon>Selaginellaceae</taxon>
        <taxon>Selaginella</taxon>
    </lineage>
</organism>
<dbReference type="EMBL" id="GL377625">
    <property type="protein sequence ID" value="EFJ14926.1"/>
    <property type="molecule type" value="Genomic_DNA"/>
</dbReference>
<dbReference type="Gene3D" id="2.10.25.30">
    <property type="entry name" value="EGF-like, alliinase"/>
    <property type="match status" value="1"/>
</dbReference>
<evidence type="ECO:0000259" key="4">
    <source>
        <dbReference type="Pfam" id="PF04863"/>
    </source>
</evidence>
<reference evidence="6 7" key="1">
    <citation type="journal article" date="2011" name="Science">
        <title>The Selaginella genome identifies genetic changes associated with the evolution of vascular plants.</title>
        <authorList>
            <person name="Banks J.A."/>
            <person name="Nishiyama T."/>
            <person name="Hasebe M."/>
            <person name="Bowman J.L."/>
            <person name="Gribskov M."/>
            <person name="dePamphilis C."/>
            <person name="Albert V.A."/>
            <person name="Aono N."/>
            <person name="Aoyama T."/>
            <person name="Ambrose B.A."/>
            <person name="Ashton N.W."/>
            <person name="Axtell M.J."/>
            <person name="Barker E."/>
            <person name="Barker M.S."/>
            <person name="Bennetzen J.L."/>
            <person name="Bonawitz N.D."/>
            <person name="Chapple C."/>
            <person name="Cheng C."/>
            <person name="Correa L.G."/>
            <person name="Dacre M."/>
            <person name="DeBarry J."/>
            <person name="Dreyer I."/>
            <person name="Elias M."/>
            <person name="Engstrom E.M."/>
            <person name="Estelle M."/>
            <person name="Feng L."/>
            <person name="Finet C."/>
            <person name="Floyd S.K."/>
            <person name="Frommer W.B."/>
            <person name="Fujita T."/>
            <person name="Gramzow L."/>
            <person name="Gutensohn M."/>
            <person name="Harholt J."/>
            <person name="Hattori M."/>
            <person name="Heyl A."/>
            <person name="Hirai T."/>
            <person name="Hiwatashi Y."/>
            <person name="Ishikawa M."/>
            <person name="Iwata M."/>
            <person name="Karol K.G."/>
            <person name="Koehler B."/>
            <person name="Kolukisaoglu U."/>
            <person name="Kubo M."/>
            <person name="Kurata T."/>
            <person name="Lalonde S."/>
            <person name="Li K."/>
            <person name="Li Y."/>
            <person name="Litt A."/>
            <person name="Lyons E."/>
            <person name="Manning G."/>
            <person name="Maruyama T."/>
            <person name="Michael T.P."/>
            <person name="Mikami K."/>
            <person name="Miyazaki S."/>
            <person name="Morinaga S."/>
            <person name="Murata T."/>
            <person name="Mueller-Roeber B."/>
            <person name="Nelson D.R."/>
            <person name="Obara M."/>
            <person name="Oguri Y."/>
            <person name="Olmstead R.G."/>
            <person name="Onodera N."/>
            <person name="Petersen B.L."/>
            <person name="Pils B."/>
            <person name="Prigge M."/>
            <person name="Rensing S.A."/>
            <person name="Riano-Pachon D.M."/>
            <person name="Roberts A.W."/>
            <person name="Sato Y."/>
            <person name="Scheller H.V."/>
            <person name="Schulz B."/>
            <person name="Schulz C."/>
            <person name="Shakirov E.V."/>
            <person name="Shibagaki N."/>
            <person name="Shinohara N."/>
            <person name="Shippen D.E."/>
            <person name="Soerensen I."/>
            <person name="Sotooka R."/>
            <person name="Sugimoto N."/>
            <person name="Sugita M."/>
            <person name="Sumikawa N."/>
            <person name="Tanurdzic M."/>
            <person name="Theissen G."/>
            <person name="Ulvskov P."/>
            <person name="Wakazuki S."/>
            <person name="Weng J.K."/>
            <person name="Willats W.W."/>
            <person name="Wipf D."/>
            <person name="Wolf P.G."/>
            <person name="Yang L."/>
            <person name="Zimmer A.D."/>
            <person name="Zhu Q."/>
            <person name="Mitros T."/>
            <person name="Hellsten U."/>
            <person name="Loque D."/>
            <person name="Otillar R."/>
            <person name="Salamov A."/>
            <person name="Schmutz J."/>
            <person name="Shapiro H."/>
            <person name="Lindquist E."/>
            <person name="Lucas S."/>
            <person name="Rokhsar D."/>
            <person name="Grigoriev I.V."/>
        </authorList>
    </citation>
    <scope>NUCLEOTIDE SEQUENCE [LARGE SCALE GENOMIC DNA]</scope>
</reference>
<dbReference type="Gene3D" id="3.40.640.10">
    <property type="entry name" value="Type I PLP-dependent aspartate aminotransferase-like (Major domain)"/>
    <property type="match status" value="1"/>
</dbReference>
<evidence type="ECO:0000256" key="2">
    <source>
        <dbReference type="ARBA" id="ARBA00006312"/>
    </source>
</evidence>
<dbReference type="KEGG" id="smo:SELMODRAFT_423204"/>
<accession>D8SKX1</accession>
<dbReference type="InterPro" id="IPR015424">
    <property type="entry name" value="PyrdxlP-dep_Trfase"/>
</dbReference>
<dbReference type="InterPro" id="IPR050478">
    <property type="entry name" value="Ethylene_sulfur-biosynth"/>
</dbReference>